<name>A0AA46YR45_9LACT</name>
<protein>
    <recommendedName>
        <fullName evidence="4">DnaD domain-containing protein</fullName>
    </recommendedName>
</protein>
<feature type="region of interest" description="Disordered" evidence="1">
    <location>
        <begin position="122"/>
        <end position="204"/>
    </location>
</feature>
<accession>A0AA46YR45</accession>
<dbReference type="EMBL" id="CP109635">
    <property type="protein sequence ID" value="UYT10107.1"/>
    <property type="molecule type" value="Genomic_DNA"/>
</dbReference>
<proteinExistence type="predicted"/>
<sequence>MVVKKHKKKGYEVLNREFLQRNDLSLEARGLLAYMESMPDIYTFHKTQLYRCFEKNKKTSVERIWNELLDAGFIIAYSKGIAPKKEYEYLFTHEGFSEQELSELNEEYFKNGWEVAYRSGSNRKPPSYYRERAKKRKTNDNETPDEASKHQGVGNQHPDNSGIPLGVDFEQHNLNSSKSTDNKSTNKDSIINGDEEEEEKENKKEISIFEEIAIQEIPEALKMIDTISEEMVNPEEAKNIIQFEVVESLASLPSSSQVITWLSEAISFSSENCQSYPHLAEYIAKNYKMRVQRWTVERTKIRLEEQNRESNNFHIPMDGPWNSK</sequence>
<dbReference type="AlphaFoldDB" id="A0AA46YR45"/>
<dbReference type="RefSeq" id="WP_264308042.1">
    <property type="nucleotide sequence ID" value="NZ_CP109635.1"/>
</dbReference>
<evidence type="ECO:0000313" key="3">
    <source>
        <dbReference type="Proteomes" id="UP001164042"/>
    </source>
</evidence>
<dbReference type="Proteomes" id="UP001164042">
    <property type="component" value="Chromosome"/>
</dbReference>
<organism evidence="2 3">
    <name type="scientific">Lactococcus garvieae</name>
    <dbReference type="NCBI Taxonomy" id="1363"/>
    <lineage>
        <taxon>Bacteria</taxon>
        <taxon>Bacillati</taxon>
        <taxon>Bacillota</taxon>
        <taxon>Bacilli</taxon>
        <taxon>Lactobacillales</taxon>
        <taxon>Streptococcaceae</taxon>
        <taxon>Lactococcus</taxon>
    </lineage>
</organism>
<reference evidence="2" key="1">
    <citation type="submission" date="2022-10" db="EMBL/GenBank/DDBJ databases">
        <title>Genome assembly of Lactococcus garvieae isolates from cricket gut.</title>
        <authorList>
            <person name="Luecke A.R."/>
            <person name="Brown A.M.V."/>
            <person name="Wakeman C.A."/>
        </authorList>
    </citation>
    <scope>NUCLEOTIDE SEQUENCE</scope>
    <source>
        <strain evidence="2">Alexii-11_2</strain>
    </source>
</reference>
<evidence type="ECO:0008006" key="4">
    <source>
        <dbReference type="Google" id="ProtNLM"/>
    </source>
</evidence>
<gene>
    <name evidence="2" type="ORF">OF801_09085</name>
</gene>
<evidence type="ECO:0000256" key="1">
    <source>
        <dbReference type="SAM" id="MobiDB-lite"/>
    </source>
</evidence>
<evidence type="ECO:0000313" key="2">
    <source>
        <dbReference type="EMBL" id="UYT10107.1"/>
    </source>
</evidence>